<feature type="region of interest" description="Disordered" evidence="6">
    <location>
        <begin position="424"/>
        <end position="444"/>
    </location>
</feature>
<organism evidence="9 10">
    <name type="scientific">Polarella glacialis</name>
    <name type="common">Dinoflagellate</name>
    <dbReference type="NCBI Taxonomy" id="89957"/>
    <lineage>
        <taxon>Eukaryota</taxon>
        <taxon>Sar</taxon>
        <taxon>Alveolata</taxon>
        <taxon>Dinophyceae</taxon>
        <taxon>Suessiales</taxon>
        <taxon>Suessiaceae</taxon>
        <taxon>Polarella</taxon>
    </lineage>
</organism>
<feature type="region of interest" description="Disordered" evidence="6">
    <location>
        <begin position="1"/>
        <end position="21"/>
    </location>
</feature>
<dbReference type="SMART" id="SM00490">
    <property type="entry name" value="HELICc"/>
    <property type="match status" value="1"/>
</dbReference>
<keyword evidence="10" id="KW-1185">Reference proteome</keyword>
<dbReference type="GO" id="GO:0005524">
    <property type="term" value="F:ATP binding"/>
    <property type="evidence" value="ECO:0007669"/>
    <property type="project" value="UniProtKB-KW"/>
</dbReference>
<dbReference type="PROSITE" id="PS51194">
    <property type="entry name" value="HELICASE_CTER"/>
    <property type="match status" value="1"/>
</dbReference>
<dbReference type="Pfam" id="PF00270">
    <property type="entry name" value="DEAD"/>
    <property type="match status" value="1"/>
</dbReference>
<evidence type="ECO:0000256" key="1">
    <source>
        <dbReference type="ARBA" id="ARBA00012552"/>
    </source>
</evidence>
<dbReference type="EC" id="3.6.4.13" evidence="1"/>
<evidence type="ECO:0000256" key="3">
    <source>
        <dbReference type="ARBA" id="ARBA00022801"/>
    </source>
</evidence>
<dbReference type="GO" id="GO:0003676">
    <property type="term" value="F:nucleic acid binding"/>
    <property type="evidence" value="ECO:0007669"/>
    <property type="project" value="InterPro"/>
</dbReference>
<dbReference type="Gene3D" id="3.40.50.300">
    <property type="entry name" value="P-loop containing nucleotide triphosphate hydrolases"/>
    <property type="match status" value="2"/>
</dbReference>
<keyword evidence="3" id="KW-0378">Hydrolase</keyword>
<feature type="region of interest" description="Disordered" evidence="6">
    <location>
        <begin position="741"/>
        <end position="789"/>
    </location>
</feature>
<comment type="caution">
    <text evidence="9">The sequence shown here is derived from an EMBL/GenBank/DDBJ whole genome shotgun (WGS) entry which is preliminary data.</text>
</comment>
<dbReference type="SMART" id="SM00487">
    <property type="entry name" value="DEXDc"/>
    <property type="match status" value="1"/>
</dbReference>
<dbReference type="InterPro" id="IPR011545">
    <property type="entry name" value="DEAD/DEAH_box_helicase_dom"/>
</dbReference>
<sequence>MPNPLPSLTPPEPTPSEDGKGFVDQARAFQRAYGQDEPTIMDTDGITLMVPKCPTFEEAVKEFKFPACLHASLARRSFFHTTPVQQCTIPLLLSERDFMASAFTGSGKTAAYLLPILIRLYQVARLVPGTLVASHFKMMPDNKRSDKPMIGRVRGMKRGLAAIEFEEATGVAHRQLVPADWVVGAPEPPPQRNWEGPAMPRAVILVPTRELAEQVHNEATEFLHYSTLRSVALYGNAGLRSQLRDLAHGCDLLVCTPGRLVDALHKSICKLDQVKFLVLDEVDRMMEMRQAVVSIKKDVDSRLPPYAPGEEYISRQLVTPILEPLEPRIMFTVLVRHDPHVRAGFGRSIPRTFVRSELFGCMVMPNVWVDCTGGQTNPMVLSGLNFKICGWQVEGAQIQTCNAQVLRRSVPQMAELARAHIKASVSRHQSANPSDLSPCGGSLAAGRKPSPDYLTTSVALNFSRPPLLSTEMNQSRQTCVDGPFQLVPTPDFSTNRLQVSSHAPHLGKWRVKFEENGMTRTEMMNKGELCLTNTKTKNVNTDKLEMLKGMLLSKEFQKALVIVFCRKRESVMEVYEFLKQTFAGVLTCHGGMTQSYRSRAVKAIREGKADILVATDIAARGLDVPNVTHVVNYELPMVIDEFVHRCGRTGRIGKSGTAVTFVTGRESVFLAVRRTILQQGHWIPPWFSLQGLQLSWRPRNYRMPFEPMPVGLAKDASYDERRAFMEKHRDREKRIKGTIMAKAAELEGAPIPRRRGGRRDDEEDDQASEDDEGEEDVLENYESPLRTLR</sequence>
<accession>A0A813EMW9</accession>
<evidence type="ECO:0000313" key="9">
    <source>
        <dbReference type="EMBL" id="CAE8601654.1"/>
    </source>
</evidence>
<reference evidence="9" key="1">
    <citation type="submission" date="2021-02" db="EMBL/GenBank/DDBJ databases">
        <authorList>
            <person name="Dougan E. K."/>
            <person name="Rhodes N."/>
            <person name="Thang M."/>
            <person name="Chan C."/>
        </authorList>
    </citation>
    <scope>NUCLEOTIDE SEQUENCE</scope>
</reference>
<evidence type="ECO:0000256" key="6">
    <source>
        <dbReference type="SAM" id="MobiDB-lite"/>
    </source>
</evidence>
<evidence type="ECO:0000256" key="4">
    <source>
        <dbReference type="ARBA" id="ARBA00022806"/>
    </source>
</evidence>
<dbReference type="InterPro" id="IPR001650">
    <property type="entry name" value="Helicase_C-like"/>
</dbReference>
<keyword evidence="5" id="KW-0067">ATP-binding</keyword>
<dbReference type="AlphaFoldDB" id="A0A813EMW9"/>
<feature type="compositionally biased region" description="Polar residues" evidence="6">
    <location>
        <begin position="426"/>
        <end position="435"/>
    </location>
</feature>
<keyword evidence="2" id="KW-0547">Nucleotide-binding</keyword>
<evidence type="ECO:0000259" key="8">
    <source>
        <dbReference type="PROSITE" id="PS51194"/>
    </source>
</evidence>
<dbReference type="InterPro" id="IPR014001">
    <property type="entry name" value="Helicase_ATP-bd"/>
</dbReference>
<protein>
    <recommendedName>
        <fullName evidence="1">RNA helicase</fullName>
        <ecNumber evidence="1">3.6.4.13</ecNumber>
    </recommendedName>
</protein>
<dbReference type="SUPFAM" id="SSF52540">
    <property type="entry name" value="P-loop containing nucleoside triphosphate hydrolases"/>
    <property type="match status" value="2"/>
</dbReference>
<dbReference type="PANTHER" id="PTHR47958">
    <property type="entry name" value="ATP-DEPENDENT RNA HELICASE DBP3"/>
    <property type="match status" value="1"/>
</dbReference>
<dbReference type="InterPro" id="IPR044742">
    <property type="entry name" value="DEAD/DEAH_RhlB"/>
</dbReference>
<dbReference type="InterPro" id="IPR027417">
    <property type="entry name" value="P-loop_NTPase"/>
</dbReference>
<keyword evidence="4" id="KW-0347">Helicase</keyword>
<dbReference type="EMBL" id="CAJNNV010013388">
    <property type="protein sequence ID" value="CAE8601654.1"/>
    <property type="molecule type" value="Genomic_DNA"/>
</dbReference>
<evidence type="ECO:0000256" key="5">
    <source>
        <dbReference type="ARBA" id="ARBA00022840"/>
    </source>
</evidence>
<dbReference type="GO" id="GO:0016787">
    <property type="term" value="F:hydrolase activity"/>
    <property type="evidence" value="ECO:0007669"/>
    <property type="project" value="UniProtKB-KW"/>
</dbReference>
<evidence type="ECO:0000313" key="10">
    <source>
        <dbReference type="Proteomes" id="UP000654075"/>
    </source>
</evidence>
<dbReference type="CDD" id="cd00268">
    <property type="entry name" value="DEADc"/>
    <property type="match status" value="1"/>
</dbReference>
<feature type="compositionally biased region" description="Pro residues" evidence="6">
    <location>
        <begin position="1"/>
        <end position="14"/>
    </location>
</feature>
<evidence type="ECO:0000256" key="2">
    <source>
        <dbReference type="ARBA" id="ARBA00022741"/>
    </source>
</evidence>
<dbReference type="Proteomes" id="UP000654075">
    <property type="component" value="Unassembled WGS sequence"/>
</dbReference>
<dbReference type="GO" id="GO:0003724">
    <property type="term" value="F:RNA helicase activity"/>
    <property type="evidence" value="ECO:0007669"/>
    <property type="project" value="UniProtKB-EC"/>
</dbReference>
<dbReference type="CDD" id="cd18787">
    <property type="entry name" value="SF2_C_DEAD"/>
    <property type="match status" value="1"/>
</dbReference>
<dbReference type="PROSITE" id="PS51192">
    <property type="entry name" value="HELICASE_ATP_BIND_1"/>
    <property type="match status" value="1"/>
</dbReference>
<name>A0A813EMW9_POLGL</name>
<proteinExistence type="predicted"/>
<feature type="compositionally biased region" description="Acidic residues" evidence="6">
    <location>
        <begin position="761"/>
        <end position="779"/>
    </location>
</feature>
<feature type="domain" description="Helicase ATP-binding" evidence="7">
    <location>
        <begin position="89"/>
        <end position="294"/>
    </location>
</feature>
<feature type="domain" description="Helicase C-terminal" evidence="8">
    <location>
        <begin position="546"/>
        <end position="711"/>
    </location>
</feature>
<gene>
    <name evidence="9" type="ORF">PGLA1383_LOCUS19940</name>
</gene>
<evidence type="ECO:0000259" key="7">
    <source>
        <dbReference type="PROSITE" id="PS51192"/>
    </source>
</evidence>
<dbReference type="Pfam" id="PF00271">
    <property type="entry name" value="Helicase_C"/>
    <property type="match status" value="1"/>
</dbReference>